<keyword evidence="3" id="KW-1185">Reference proteome</keyword>
<feature type="domain" description="VOC" evidence="1">
    <location>
        <begin position="7"/>
        <end position="133"/>
    </location>
</feature>
<evidence type="ECO:0000313" key="3">
    <source>
        <dbReference type="Proteomes" id="UP000198510"/>
    </source>
</evidence>
<sequence>MTALVTGLHHVTALASDAQKNLDFYAGILGLRMVKKTINFDAPDVYHLYYGNEQGAPGTIMTFFPYQGLMRGRKGKGQLTVTAFSVPANALDYWTKRLTKFGVAHTPPEDRFDDEQFIAFEDPDGLGLELVATAHDDRPGFSYGQIPLEYAVKGFYSVALTEEGYERTAGLLVGQMDHQLVKEKGNRFRFSPSGKPGDLVDVLCSPDSMRGQGGSGTIHHVAFATPTDQSQLEIREKLLRAGLNATPVLDRQYFHSIYFREPGGVLFEVATNPPGFAVDEAPEHLGEALKLPPWQEPNRSAIEGLLTPISLQIDPFRD</sequence>
<organism evidence="2 3">
    <name type="scientific">Catalinimonas alkaloidigena</name>
    <dbReference type="NCBI Taxonomy" id="1075417"/>
    <lineage>
        <taxon>Bacteria</taxon>
        <taxon>Pseudomonadati</taxon>
        <taxon>Bacteroidota</taxon>
        <taxon>Cytophagia</taxon>
        <taxon>Cytophagales</taxon>
        <taxon>Catalimonadaceae</taxon>
        <taxon>Catalinimonas</taxon>
    </lineage>
</organism>
<dbReference type="OrthoDB" id="9785698at2"/>
<evidence type="ECO:0000313" key="2">
    <source>
        <dbReference type="EMBL" id="SDM47219.1"/>
    </source>
</evidence>
<name>A0A1G9THG6_9BACT</name>
<protein>
    <submittedName>
        <fullName evidence="2">Glyoxalase family protein</fullName>
    </submittedName>
</protein>
<reference evidence="2 3" key="1">
    <citation type="submission" date="2016-10" db="EMBL/GenBank/DDBJ databases">
        <authorList>
            <person name="de Groot N.N."/>
        </authorList>
    </citation>
    <scope>NUCLEOTIDE SEQUENCE [LARGE SCALE GENOMIC DNA]</scope>
    <source>
        <strain evidence="2 3">DSM 25186</strain>
    </source>
</reference>
<accession>A0A1G9THG6</accession>
<gene>
    <name evidence="2" type="ORF">SAMN05421823_11423</name>
</gene>
<proteinExistence type="predicted"/>
<feature type="domain" description="VOC" evidence="1">
    <location>
        <begin position="154"/>
        <end position="272"/>
    </location>
</feature>
<dbReference type="STRING" id="1075417.SAMN05421823_11423"/>
<dbReference type="SUPFAM" id="SSF54593">
    <property type="entry name" value="Glyoxalase/Bleomycin resistance protein/Dihydroxybiphenyl dioxygenase"/>
    <property type="match status" value="1"/>
</dbReference>
<dbReference type="InterPro" id="IPR004360">
    <property type="entry name" value="Glyas_Fos-R_dOase_dom"/>
</dbReference>
<dbReference type="InterPro" id="IPR037523">
    <property type="entry name" value="VOC_core"/>
</dbReference>
<dbReference type="Proteomes" id="UP000198510">
    <property type="component" value="Unassembled WGS sequence"/>
</dbReference>
<dbReference type="Gene3D" id="3.10.180.10">
    <property type="entry name" value="2,3-Dihydroxybiphenyl 1,2-Dioxygenase, domain 1"/>
    <property type="match status" value="2"/>
</dbReference>
<dbReference type="PANTHER" id="PTHR36110:SF2">
    <property type="entry name" value="RING-CLEAVING DIOXYGENASE MHQE-RELATED"/>
    <property type="match status" value="1"/>
</dbReference>
<dbReference type="EMBL" id="FNFO01000014">
    <property type="protein sequence ID" value="SDM47219.1"/>
    <property type="molecule type" value="Genomic_DNA"/>
</dbReference>
<dbReference type="CDD" id="cd08347">
    <property type="entry name" value="PcpA_C_like"/>
    <property type="match status" value="1"/>
</dbReference>
<dbReference type="InterPro" id="IPR029068">
    <property type="entry name" value="Glyas_Bleomycin-R_OHBP_Dase"/>
</dbReference>
<dbReference type="AlphaFoldDB" id="A0A1G9THG6"/>
<dbReference type="PANTHER" id="PTHR36110">
    <property type="entry name" value="RING-CLEAVING DIOXYGENASE MHQE-RELATED"/>
    <property type="match status" value="1"/>
</dbReference>
<dbReference type="InterPro" id="IPR052537">
    <property type="entry name" value="Extradiol_RC_dioxygenase"/>
</dbReference>
<dbReference type="Pfam" id="PF00903">
    <property type="entry name" value="Glyoxalase"/>
    <property type="match status" value="2"/>
</dbReference>
<evidence type="ECO:0000259" key="1">
    <source>
        <dbReference type="PROSITE" id="PS51819"/>
    </source>
</evidence>
<dbReference type="RefSeq" id="WP_089687813.1">
    <property type="nucleotide sequence ID" value="NZ_FNFO01000014.1"/>
</dbReference>
<dbReference type="PROSITE" id="PS51819">
    <property type="entry name" value="VOC"/>
    <property type="match status" value="2"/>
</dbReference>